<accession>A0ABS6BR87</accession>
<protein>
    <submittedName>
        <fullName evidence="2">Uncharacterized protein</fullName>
    </submittedName>
</protein>
<keyword evidence="1" id="KW-0812">Transmembrane</keyword>
<reference evidence="2 3" key="1">
    <citation type="submission" date="2021-06" db="EMBL/GenBank/DDBJ databases">
        <title>Clostridia strains as spoilage organisms.</title>
        <authorList>
            <person name="Wambui J."/>
            <person name="Stephan R."/>
            <person name="Stevens M.J.A."/>
        </authorList>
    </citation>
    <scope>NUCLEOTIDE SEQUENCE [LARGE SCALE GENOMIC DNA]</scope>
    <source>
        <strain evidence="2 3">DSM 14204</strain>
    </source>
</reference>
<organism evidence="2 3">
    <name type="scientific">Clostridium frigoris</name>
    <dbReference type="NCBI Taxonomy" id="205327"/>
    <lineage>
        <taxon>Bacteria</taxon>
        <taxon>Bacillati</taxon>
        <taxon>Bacillota</taxon>
        <taxon>Clostridia</taxon>
        <taxon>Eubacteriales</taxon>
        <taxon>Clostridiaceae</taxon>
        <taxon>Clostridium</taxon>
    </lineage>
</organism>
<dbReference type="RefSeq" id="WP_216146982.1">
    <property type="nucleotide sequence ID" value="NZ_JAHLDV010000009.1"/>
</dbReference>
<keyword evidence="3" id="KW-1185">Reference proteome</keyword>
<comment type="caution">
    <text evidence="2">The sequence shown here is derived from an EMBL/GenBank/DDBJ whole genome shotgun (WGS) entry which is preliminary data.</text>
</comment>
<evidence type="ECO:0000313" key="2">
    <source>
        <dbReference type="EMBL" id="MBU3159440.1"/>
    </source>
</evidence>
<keyword evidence="1" id="KW-1133">Transmembrane helix</keyword>
<proteinExistence type="predicted"/>
<evidence type="ECO:0000313" key="3">
    <source>
        <dbReference type="Proteomes" id="UP000776252"/>
    </source>
</evidence>
<sequence>MKINSRLKNFIILISIIALFKGYFLSDYATKNKDYKDRYGIYLVLAN</sequence>
<gene>
    <name evidence="2" type="ORF">KPL37_06685</name>
</gene>
<dbReference type="Proteomes" id="UP000776252">
    <property type="component" value="Unassembled WGS sequence"/>
</dbReference>
<evidence type="ECO:0000256" key="1">
    <source>
        <dbReference type="SAM" id="Phobius"/>
    </source>
</evidence>
<dbReference type="EMBL" id="JAHLDV010000009">
    <property type="protein sequence ID" value="MBU3159440.1"/>
    <property type="molecule type" value="Genomic_DNA"/>
</dbReference>
<feature type="transmembrane region" description="Helical" evidence="1">
    <location>
        <begin position="7"/>
        <end position="25"/>
    </location>
</feature>
<name>A0ABS6BR87_9CLOT</name>
<keyword evidence="1" id="KW-0472">Membrane</keyword>